<dbReference type="PATRIC" id="fig|1321816.3.peg.1359"/>
<dbReference type="EMBL" id="AWSI01000041">
    <property type="protein sequence ID" value="ERH29741.1"/>
    <property type="molecule type" value="Genomic_DNA"/>
</dbReference>
<reference evidence="1 2" key="1">
    <citation type="submission" date="2013-08" db="EMBL/GenBank/DDBJ databases">
        <authorList>
            <person name="Weinstock G."/>
            <person name="Sodergren E."/>
            <person name="Wylie T."/>
            <person name="Fulton L."/>
            <person name="Fulton R."/>
            <person name="Fronick C."/>
            <person name="O'Laughlin M."/>
            <person name="Godfrey J."/>
            <person name="Miner T."/>
            <person name="Herter B."/>
            <person name="Appelbaum E."/>
            <person name="Cordes M."/>
            <person name="Lek S."/>
            <person name="Wollam A."/>
            <person name="Pepin K.H."/>
            <person name="Palsikar V.B."/>
            <person name="Mitreva M."/>
            <person name="Wilson R.K."/>
        </authorList>
    </citation>
    <scope>NUCLEOTIDE SEQUENCE [LARGE SCALE GENOMIC DNA]</scope>
    <source>
        <strain evidence="1 2">F0580</strain>
    </source>
</reference>
<evidence type="ECO:0000313" key="2">
    <source>
        <dbReference type="Proteomes" id="UP000016519"/>
    </source>
</evidence>
<protein>
    <submittedName>
        <fullName evidence="1">Uncharacterized protein</fullName>
    </submittedName>
</protein>
<dbReference type="RefSeq" id="WP_021618652.1">
    <property type="nucleotide sequence ID" value="NZ_KE952646.1"/>
</dbReference>
<comment type="caution">
    <text evidence="1">The sequence shown here is derived from an EMBL/GenBank/DDBJ whole genome shotgun (WGS) entry which is preliminary data.</text>
</comment>
<proteinExistence type="predicted"/>
<gene>
    <name evidence="1" type="ORF">HMPREF9244_01541</name>
</gene>
<keyword evidence="2" id="KW-1185">Reference proteome</keyword>
<dbReference type="HOGENOM" id="CLU_2462296_0_0_11"/>
<organism evidence="1 2">
    <name type="scientific">Alloscardovia omnicolens F0580</name>
    <dbReference type="NCBI Taxonomy" id="1321816"/>
    <lineage>
        <taxon>Bacteria</taxon>
        <taxon>Bacillati</taxon>
        <taxon>Actinomycetota</taxon>
        <taxon>Actinomycetes</taxon>
        <taxon>Bifidobacteriales</taxon>
        <taxon>Bifidobacteriaceae</taxon>
        <taxon>Alloscardovia</taxon>
    </lineage>
</organism>
<dbReference type="AlphaFoldDB" id="U1R6W1"/>
<accession>U1R6W1</accession>
<dbReference type="Proteomes" id="UP000016519">
    <property type="component" value="Unassembled WGS sequence"/>
</dbReference>
<name>U1R6W1_9BIFI</name>
<evidence type="ECO:0000313" key="1">
    <source>
        <dbReference type="EMBL" id="ERH29741.1"/>
    </source>
</evidence>
<sequence>MSRKGFRIELNSAGVQQLLNDGGLSAVCASNAQRIASKAGKGFRVSRQWQAGYGGGRTAVSVRTATPGAREAEAVNKTLTLAVQSCRA</sequence>